<dbReference type="PANTHER" id="PTHR34227:SF1">
    <property type="entry name" value="DIMETHYL SULFOXIDE REDUCTASE CHAPERONE-RELATED"/>
    <property type="match status" value="1"/>
</dbReference>
<dbReference type="EMBL" id="CP033905">
    <property type="protein sequence ID" value="AZR07306.1"/>
    <property type="molecule type" value="Genomic_DNA"/>
</dbReference>
<proteinExistence type="predicted"/>
<dbReference type="InterPro" id="IPR050289">
    <property type="entry name" value="TorD/DmsD_chaperones"/>
</dbReference>
<evidence type="ECO:0000313" key="2">
    <source>
        <dbReference type="Proteomes" id="UP000275951"/>
    </source>
</evidence>
<accession>A0A380MCD5</accession>
<dbReference type="Pfam" id="PF02613">
    <property type="entry name" value="Nitrate_red_del"/>
    <property type="match status" value="1"/>
</dbReference>
<gene>
    <name evidence="1" type="ORF">EBQ10_08395</name>
</gene>
<dbReference type="PANTHER" id="PTHR34227">
    <property type="entry name" value="CHAPERONE PROTEIN YCDY"/>
    <property type="match status" value="1"/>
</dbReference>
<name>A0A380MCD5_9ACTO</name>
<dbReference type="InterPro" id="IPR036411">
    <property type="entry name" value="TorD-like_sf"/>
</dbReference>
<dbReference type="SUPFAM" id="SSF89155">
    <property type="entry name" value="TorD-like"/>
    <property type="match status" value="1"/>
</dbReference>
<dbReference type="AlphaFoldDB" id="A0A380MCD5"/>
<dbReference type="Gene3D" id="1.10.3480.10">
    <property type="entry name" value="TorD-like"/>
    <property type="match status" value="1"/>
</dbReference>
<dbReference type="GeneID" id="97530875"/>
<dbReference type="InterPro" id="IPR020945">
    <property type="entry name" value="DMSO/NO3_reduct_chaperone"/>
</dbReference>
<dbReference type="OrthoDB" id="9795302at2"/>
<evidence type="ECO:0000313" key="1">
    <source>
        <dbReference type="EMBL" id="AZR07306.1"/>
    </source>
</evidence>
<reference evidence="1 2" key="1">
    <citation type="submission" date="2018-11" db="EMBL/GenBank/DDBJ databases">
        <title>Multidrug-resistant genes are associated with an 42-kb island TGI1 carrying a complex class 1 integron in a Trueperella pyogenes.</title>
        <authorList>
            <person name="Dong W."/>
        </authorList>
    </citation>
    <scope>NUCLEOTIDE SEQUENCE [LARGE SCALE GENOMIC DNA]</scope>
    <source>
        <strain evidence="1 2">TP4</strain>
    </source>
</reference>
<dbReference type="RefSeq" id="WP_052251301.1">
    <property type="nucleotide sequence ID" value="NZ_CP012649.1"/>
</dbReference>
<sequence length="223" mass="24563">MINDNRIDALAAAFITLGRLHLDAPDEATLAQLRTMYHEWPLADPALADTAAGLQAWNDSFERAESVDQLRADINALYGRTATALVAPFESVHRGKDGLVFDEETLQVRAEYRQIGLQAPHLHKEPDDHIGLEFDFVAQVLVRVLDALEVGALTDANRYLDVVGRFYREHLALWAPHMLVAAREQAQTAFYRGVQALSLGALAELELELGDIHGSAGEPDGSQ</sequence>
<organism evidence="1 2">
    <name type="scientific">Trueperella pyogenes</name>
    <dbReference type="NCBI Taxonomy" id="1661"/>
    <lineage>
        <taxon>Bacteria</taxon>
        <taxon>Bacillati</taxon>
        <taxon>Actinomycetota</taxon>
        <taxon>Actinomycetes</taxon>
        <taxon>Actinomycetales</taxon>
        <taxon>Actinomycetaceae</taxon>
        <taxon>Trueperella</taxon>
    </lineage>
</organism>
<dbReference type="Proteomes" id="UP000275951">
    <property type="component" value="Chromosome"/>
</dbReference>
<protein>
    <submittedName>
        <fullName evidence="1">Dehydrogenase</fullName>
    </submittedName>
</protein>